<comment type="caution">
    <text evidence="2">The sequence shown here is derived from an EMBL/GenBank/DDBJ whole genome shotgun (WGS) entry which is preliminary data.</text>
</comment>
<protein>
    <submittedName>
        <fullName evidence="2">Uncharacterized protein</fullName>
    </submittedName>
</protein>
<evidence type="ECO:0000256" key="1">
    <source>
        <dbReference type="SAM" id="Coils"/>
    </source>
</evidence>
<dbReference type="VEuPathDB" id="FungiDB:RhiirFUN_023603"/>
<evidence type="ECO:0000313" key="3">
    <source>
        <dbReference type="Proteomes" id="UP000233469"/>
    </source>
</evidence>
<reference evidence="2 3" key="1">
    <citation type="submission" date="2016-04" db="EMBL/GenBank/DDBJ databases">
        <title>Genome analyses suggest a sexual origin of heterokaryosis in a supposedly ancient asexual fungus.</title>
        <authorList>
            <person name="Ropars J."/>
            <person name="Sedzielewska K."/>
            <person name="Noel J."/>
            <person name="Charron P."/>
            <person name="Farinelli L."/>
            <person name="Marton T."/>
            <person name="Kruger M."/>
            <person name="Pelin A."/>
            <person name="Brachmann A."/>
            <person name="Corradi N."/>
        </authorList>
    </citation>
    <scope>NUCLEOTIDE SEQUENCE [LARGE SCALE GENOMIC DNA]</scope>
    <source>
        <strain evidence="2 3">C2</strain>
    </source>
</reference>
<dbReference type="VEuPathDB" id="FungiDB:RhiirA1_452176"/>
<dbReference type="AlphaFoldDB" id="A0A2N1M462"/>
<dbReference type="VEuPathDB" id="FungiDB:FUN_005458"/>
<reference evidence="2 3" key="2">
    <citation type="submission" date="2017-10" db="EMBL/GenBank/DDBJ databases">
        <title>Extensive intraspecific genome diversity in a model arbuscular mycorrhizal fungus.</title>
        <authorList>
            <person name="Chen E.C.H."/>
            <person name="Morin E."/>
            <person name="Baudet D."/>
            <person name="Noel J."/>
            <person name="Ndikumana S."/>
            <person name="Charron P."/>
            <person name="St-Onge C."/>
            <person name="Giorgi J."/>
            <person name="Grigoriev I.V."/>
            <person name="Roux C."/>
            <person name="Martin F.M."/>
            <person name="Corradi N."/>
        </authorList>
    </citation>
    <scope>NUCLEOTIDE SEQUENCE [LARGE SCALE GENOMIC DNA]</scope>
    <source>
        <strain evidence="2 3">C2</strain>
    </source>
</reference>
<name>A0A2N1M462_9GLOM</name>
<sequence>MDSAYIEILDTNKELRKELENEIAENKLKDKKLKSLSRELEICYRTLSHQDSTILAHEDEIESLKSEIKSLKQRLHKALQDLQQKGDVSTAQDIHILRLEDKVDQLKKRIREITDKKLFGSQINSSLMALPDILRNIGTALDQVENYIDGVDTTFNPKNTLNGIRISLTTVRGHMQRHAQDAINLQGQLNTAHNLLNNANRQINNFFNDMANVRNECLRRAQLLTIAYNNEANERRRWWQIAQERQTNGQRMAFRKQNRINILVREKAVLQILARRRKAEETWQNLIGHGYLIDTKNGRQGN</sequence>
<keyword evidence="1" id="KW-0175">Coiled coil</keyword>
<evidence type="ECO:0000313" key="2">
    <source>
        <dbReference type="EMBL" id="PKK56434.1"/>
    </source>
</evidence>
<organism evidence="2 3">
    <name type="scientific">Rhizophagus irregularis</name>
    <dbReference type="NCBI Taxonomy" id="588596"/>
    <lineage>
        <taxon>Eukaryota</taxon>
        <taxon>Fungi</taxon>
        <taxon>Fungi incertae sedis</taxon>
        <taxon>Mucoromycota</taxon>
        <taxon>Glomeromycotina</taxon>
        <taxon>Glomeromycetes</taxon>
        <taxon>Glomerales</taxon>
        <taxon>Glomeraceae</taxon>
        <taxon>Rhizophagus</taxon>
    </lineage>
</organism>
<accession>A0A2N1M462</accession>
<feature type="coiled-coil region" evidence="1">
    <location>
        <begin position="5"/>
        <end position="116"/>
    </location>
</feature>
<dbReference type="VEuPathDB" id="FungiDB:FUN_000583"/>
<proteinExistence type="predicted"/>
<dbReference type="EMBL" id="LLXL01005630">
    <property type="protein sequence ID" value="PKK56434.1"/>
    <property type="molecule type" value="Genomic_DNA"/>
</dbReference>
<gene>
    <name evidence="2" type="ORF">RhiirC2_829082</name>
</gene>
<feature type="coiled-coil region" evidence="1">
    <location>
        <begin position="182"/>
        <end position="216"/>
    </location>
</feature>
<dbReference type="Proteomes" id="UP000233469">
    <property type="component" value="Unassembled WGS sequence"/>
</dbReference>